<sequence>MTIPADDSTNSITFIVPAYNEAEAVADTVDTIIKAITGRWDDYEIILVNDASQDDTGSIIDRLAAGNDRVKALHNAKNMNLGGTYKHGLSKASKAYAMMVPGDNSFDADSIRTILSNIGKADIILPYVVNTEVRTRFRAFASSAFTYLMNFLFGFTINYYNGPSVHRVRLLRQIEINTNSFAYQAEAVIKVLAKGNSFHECPIRLQERTTGRSSALKMKNQVAILTTIARLLLSVGPRCLFAKPKAH</sequence>
<name>A0A178MMG6_9PROT</name>
<dbReference type="InterPro" id="IPR029044">
    <property type="entry name" value="Nucleotide-diphossugar_trans"/>
</dbReference>
<gene>
    <name evidence="8" type="ORF">A6A04_03950</name>
</gene>
<dbReference type="Proteomes" id="UP000078428">
    <property type="component" value="Unassembled WGS sequence"/>
</dbReference>
<feature type="domain" description="Glycosyltransferase 2-like" evidence="7">
    <location>
        <begin position="14"/>
        <end position="144"/>
    </location>
</feature>
<dbReference type="AlphaFoldDB" id="A0A178MMG6"/>
<evidence type="ECO:0000256" key="5">
    <source>
        <dbReference type="ARBA" id="ARBA00022842"/>
    </source>
</evidence>
<keyword evidence="9" id="KW-1185">Reference proteome</keyword>
<dbReference type="Gene3D" id="3.90.550.10">
    <property type="entry name" value="Spore Coat Polysaccharide Biosynthesis Protein SpsA, Chain A"/>
    <property type="match status" value="1"/>
</dbReference>
<keyword evidence="5" id="KW-0460">Magnesium</keyword>
<evidence type="ECO:0000256" key="3">
    <source>
        <dbReference type="ARBA" id="ARBA00022676"/>
    </source>
</evidence>
<organism evidence="8 9">
    <name type="scientific">Paramagnetospirillum marisnigri</name>
    <dbReference type="NCBI Taxonomy" id="1285242"/>
    <lineage>
        <taxon>Bacteria</taxon>
        <taxon>Pseudomonadati</taxon>
        <taxon>Pseudomonadota</taxon>
        <taxon>Alphaproteobacteria</taxon>
        <taxon>Rhodospirillales</taxon>
        <taxon>Magnetospirillaceae</taxon>
        <taxon>Paramagnetospirillum</taxon>
    </lineage>
</organism>
<comment type="caution">
    <text evidence="8">The sequence shown here is derived from an EMBL/GenBank/DDBJ whole genome shotgun (WGS) entry which is preliminary data.</text>
</comment>
<keyword evidence="4" id="KW-0808">Transferase</keyword>
<comment type="similarity">
    <text evidence="2">Belongs to the glycosyltransferase 2 family.</text>
</comment>
<dbReference type="PANTHER" id="PTHR48090">
    <property type="entry name" value="UNDECAPRENYL-PHOSPHATE 4-DEOXY-4-FORMAMIDO-L-ARABINOSE TRANSFERASE-RELATED"/>
    <property type="match status" value="1"/>
</dbReference>
<keyword evidence="6" id="KW-0812">Transmembrane</keyword>
<dbReference type="EMBL" id="LWQT01000066">
    <property type="protein sequence ID" value="OAN49278.1"/>
    <property type="molecule type" value="Genomic_DNA"/>
</dbReference>
<evidence type="ECO:0000256" key="6">
    <source>
        <dbReference type="SAM" id="Phobius"/>
    </source>
</evidence>
<dbReference type="OrthoDB" id="5291101at2"/>
<accession>A0A178MMG6</accession>
<evidence type="ECO:0000313" key="8">
    <source>
        <dbReference type="EMBL" id="OAN49278.1"/>
    </source>
</evidence>
<dbReference type="SUPFAM" id="SSF53448">
    <property type="entry name" value="Nucleotide-diphospho-sugar transferases"/>
    <property type="match status" value="1"/>
</dbReference>
<keyword evidence="6" id="KW-1133">Transmembrane helix</keyword>
<dbReference type="Pfam" id="PF00535">
    <property type="entry name" value="Glycos_transf_2"/>
    <property type="match status" value="1"/>
</dbReference>
<dbReference type="PANTHER" id="PTHR48090:SF10">
    <property type="entry name" value="GLUCOSYL-3-PHOSPHOGLYCERATE SYNTHASE"/>
    <property type="match status" value="1"/>
</dbReference>
<keyword evidence="3" id="KW-0328">Glycosyltransferase</keyword>
<feature type="transmembrane region" description="Helical" evidence="6">
    <location>
        <begin position="139"/>
        <end position="160"/>
    </location>
</feature>
<dbReference type="RefSeq" id="WP_068493756.1">
    <property type="nucleotide sequence ID" value="NZ_LWQT01000066.1"/>
</dbReference>
<dbReference type="STRING" id="1285242.A6A04_03950"/>
<evidence type="ECO:0000256" key="4">
    <source>
        <dbReference type="ARBA" id="ARBA00022679"/>
    </source>
</evidence>
<evidence type="ECO:0000313" key="9">
    <source>
        <dbReference type="Proteomes" id="UP000078428"/>
    </source>
</evidence>
<dbReference type="InterPro" id="IPR001173">
    <property type="entry name" value="Glyco_trans_2-like"/>
</dbReference>
<keyword evidence="6" id="KW-0472">Membrane</keyword>
<dbReference type="GO" id="GO:0016757">
    <property type="term" value="F:glycosyltransferase activity"/>
    <property type="evidence" value="ECO:0007669"/>
    <property type="project" value="UniProtKB-KW"/>
</dbReference>
<comment type="cofactor">
    <cofactor evidence="1">
        <name>Mg(2+)</name>
        <dbReference type="ChEBI" id="CHEBI:18420"/>
    </cofactor>
</comment>
<evidence type="ECO:0000256" key="1">
    <source>
        <dbReference type="ARBA" id="ARBA00001946"/>
    </source>
</evidence>
<evidence type="ECO:0000259" key="7">
    <source>
        <dbReference type="Pfam" id="PF00535"/>
    </source>
</evidence>
<proteinExistence type="inferred from homology"/>
<protein>
    <recommendedName>
        <fullName evidence="7">Glycosyltransferase 2-like domain-containing protein</fullName>
    </recommendedName>
</protein>
<dbReference type="InterPro" id="IPR050256">
    <property type="entry name" value="Glycosyltransferase_2"/>
</dbReference>
<reference evidence="8 9" key="1">
    <citation type="submission" date="2016-04" db="EMBL/GenBank/DDBJ databases">
        <title>Draft genome sequence of freshwater magnetotactic bacteria Magnetospirillum marisnigri SP-1 and Magnetospirillum moscoviense BB-1.</title>
        <authorList>
            <person name="Koziaeva V."/>
            <person name="Dziuba M.V."/>
            <person name="Ivanov T.M."/>
            <person name="Kuznetsov B."/>
            <person name="Grouzdev D.S."/>
        </authorList>
    </citation>
    <scope>NUCLEOTIDE SEQUENCE [LARGE SCALE GENOMIC DNA]</scope>
    <source>
        <strain evidence="8 9">SP-1</strain>
    </source>
</reference>
<dbReference type="CDD" id="cd04179">
    <property type="entry name" value="DPM_DPG-synthase_like"/>
    <property type="match status" value="1"/>
</dbReference>
<evidence type="ECO:0000256" key="2">
    <source>
        <dbReference type="ARBA" id="ARBA00006739"/>
    </source>
</evidence>